<reference evidence="15 16" key="2">
    <citation type="submission" date="2019-01" db="EMBL/GenBank/DDBJ databases">
        <title>Motilimonas pumilus sp. nov., isolated from the gut of sea cucumber (Apostichopus japonicus).</title>
        <authorList>
            <person name="Wang F.-Q."/>
            <person name="Ren L.-H."/>
            <person name="Lin Y.-W."/>
            <person name="Sun G.-H."/>
            <person name="Du Z.-J."/>
            <person name="Zhao J.-X."/>
            <person name="Liu X.-J."/>
            <person name="Liu L.-J."/>
        </authorList>
    </citation>
    <scope>NUCLEOTIDE SEQUENCE [LARGE SCALE GENOMIC DNA]</scope>
    <source>
        <strain evidence="15 16">PLHSC7-2</strain>
    </source>
</reference>
<proteinExistence type="inferred from homology"/>
<evidence type="ECO:0000256" key="5">
    <source>
        <dbReference type="ARBA" id="ARBA00022617"/>
    </source>
</evidence>
<keyword evidence="5" id="KW-0349">Heme</keyword>
<dbReference type="InterPro" id="IPR011577">
    <property type="entry name" value="Cyt_b561_bac/Ni-Hgenase"/>
</dbReference>
<dbReference type="AlphaFoldDB" id="A0A418YFE6"/>
<evidence type="ECO:0000256" key="2">
    <source>
        <dbReference type="ARBA" id="ARBA00004651"/>
    </source>
</evidence>
<evidence type="ECO:0000256" key="11">
    <source>
        <dbReference type="ARBA" id="ARBA00023136"/>
    </source>
</evidence>
<keyword evidence="7" id="KW-0479">Metal-binding</keyword>
<comment type="similarity">
    <text evidence="12">Belongs to the cytochrome b561 family.</text>
</comment>
<keyword evidence="8" id="KW-0249">Electron transport</keyword>
<evidence type="ECO:0000256" key="10">
    <source>
        <dbReference type="ARBA" id="ARBA00023004"/>
    </source>
</evidence>
<evidence type="ECO:0000259" key="14">
    <source>
        <dbReference type="Pfam" id="PF01292"/>
    </source>
</evidence>
<feature type="transmembrane region" description="Helical" evidence="13">
    <location>
        <begin position="43"/>
        <end position="63"/>
    </location>
</feature>
<evidence type="ECO:0000256" key="7">
    <source>
        <dbReference type="ARBA" id="ARBA00022723"/>
    </source>
</evidence>
<evidence type="ECO:0000313" key="16">
    <source>
        <dbReference type="Proteomes" id="UP000283255"/>
    </source>
</evidence>
<accession>A0A418YFE6</accession>
<keyword evidence="16" id="KW-1185">Reference proteome</keyword>
<feature type="transmembrane region" description="Helical" evidence="13">
    <location>
        <begin position="90"/>
        <end position="113"/>
    </location>
</feature>
<feature type="transmembrane region" description="Helical" evidence="13">
    <location>
        <begin position="133"/>
        <end position="154"/>
    </location>
</feature>
<protein>
    <submittedName>
        <fullName evidence="15">Cytochrome b</fullName>
    </submittedName>
</protein>
<evidence type="ECO:0000256" key="9">
    <source>
        <dbReference type="ARBA" id="ARBA00022989"/>
    </source>
</evidence>
<dbReference type="PANTHER" id="PTHR30529">
    <property type="entry name" value="CYTOCHROME B561"/>
    <property type="match status" value="1"/>
</dbReference>
<sequence>MAASLSKQTVLLHWLTALLFIGVLGLGLYMVDLPKSPDKFELYGIHKSVGFIVLLIAIVRLSWRMFEGPVNSISPLPRYQEILAKSIHHLLLLGTLLMPISGVLMSIGGGRAVEVFGYEIVAAGDKIEWLGSISHSVHGIAADIIIVALVLHIVGALKHQWIDKDGTVSRMLGKKV</sequence>
<evidence type="ECO:0000256" key="1">
    <source>
        <dbReference type="ARBA" id="ARBA00001970"/>
    </source>
</evidence>
<evidence type="ECO:0000256" key="13">
    <source>
        <dbReference type="SAM" id="Phobius"/>
    </source>
</evidence>
<dbReference type="OrthoDB" id="9793784at2"/>
<feature type="domain" description="Cytochrome b561 bacterial/Ni-hydrogenase" evidence="14">
    <location>
        <begin position="8"/>
        <end position="173"/>
    </location>
</feature>
<keyword evidence="9 13" id="KW-1133">Transmembrane helix</keyword>
<evidence type="ECO:0000256" key="3">
    <source>
        <dbReference type="ARBA" id="ARBA00022448"/>
    </source>
</evidence>
<dbReference type="GO" id="GO:0005886">
    <property type="term" value="C:plasma membrane"/>
    <property type="evidence" value="ECO:0007669"/>
    <property type="project" value="UniProtKB-SubCell"/>
</dbReference>
<comment type="caution">
    <text evidence="15">The sequence shown here is derived from an EMBL/GenBank/DDBJ whole genome shotgun (WGS) entry which is preliminary data.</text>
</comment>
<gene>
    <name evidence="15" type="ORF">D1Z90_08440</name>
</gene>
<reference evidence="15 16" key="1">
    <citation type="submission" date="2018-09" db="EMBL/GenBank/DDBJ databases">
        <authorList>
            <person name="Wang F."/>
        </authorList>
    </citation>
    <scope>NUCLEOTIDE SEQUENCE [LARGE SCALE GENOMIC DNA]</scope>
    <source>
        <strain evidence="15 16">PLHSC7-2</strain>
    </source>
</reference>
<keyword evidence="3" id="KW-0813">Transport</keyword>
<dbReference type="GO" id="GO:0022904">
    <property type="term" value="P:respiratory electron transport chain"/>
    <property type="evidence" value="ECO:0007669"/>
    <property type="project" value="InterPro"/>
</dbReference>
<comment type="subcellular location">
    <subcellularLocation>
        <location evidence="2">Cell membrane</location>
        <topology evidence="2">Multi-pass membrane protein</topology>
    </subcellularLocation>
</comment>
<dbReference type="GO" id="GO:0046872">
    <property type="term" value="F:metal ion binding"/>
    <property type="evidence" value="ECO:0007669"/>
    <property type="project" value="UniProtKB-KW"/>
</dbReference>
<keyword evidence="4" id="KW-1003">Cell membrane</keyword>
<dbReference type="InterPro" id="IPR016174">
    <property type="entry name" value="Di-haem_cyt_TM"/>
</dbReference>
<evidence type="ECO:0000256" key="4">
    <source>
        <dbReference type="ARBA" id="ARBA00022475"/>
    </source>
</evidence>
<name>A0A418YFE6_9GAMM</name>
<keyword evidence="11 13" id="KW-0472">Membrane</keyword>
<evidence type="ECO:0000313" key="15">
    <source>
        <dbReference type="EMBL" id="RJG48095.1"/>
    </source>
</evidence>
<dbReference type="EMBL" id="QZCH01000009">
    <property type="protein sequence ID" value="RJG48095.1"/>
    <property type="molecule type" value="Genomic_DNA"/>
</dbReference>
<organism evidence="15 16">
    <name type="scientific">Motilimonas pumila</name>
    <dbReference type="NCBI Taxonomy" id="2303987"/>
    <lineage>
        <taxon>Bacteria</taxon>
        <taxon>Pseudomonadati</taxon>
        <taxon>Pseudomonadota</taxon>
        <taxon>Gammaproteobacteria</taxon>
        <taxon>Alteromonadales</taxon>
        <taxon>Alteromonadales genera incertae sedis</taxon>
        <taxon>Motilimonas</taxon>
    </lineage>
</organism>
<feature type="transmembrane region" description="Helical" evidence="13">
    <location>
        <begin position="12"/>
        <end position="31"/>
    </location>
</feature>
<dbReference type="Pfam" id="PF01292">
    <property type="entry name" value="Ni_hydr_CYTB"/>
    <property type="match status" value="1"/>
</dbReference>
<evidence type="ECO:0000256" key="12">
    <source>
        <dbReference type="ARBA" id="ARBA00037975"/>
    </source>
</evidence>
<keyword evidence="6 13" id="KW-0812">Transmembrane</keyword>
<dbReference type="InterPro" id="IPR052168">
    <property type="entry name" value="Cytochrome_b561_oxidase"/>
</dbReference>
<evidence type="ECO:0000256" key="6">
    <source>
        <dbReference type="ARBA" id="ARBA00022692"/>
    </source>
</evidence>
<dbReference type="GO" id="GO:0020037">
    <property type="term" value="F:heme binding"/>
    <property type="evidence" value="ECO:0007669"/>
    <property type="project" value="TreeGrafter"/>
</dbReference>
<dbReference type="RefSeq" id="WP_119910321.1">
    <property type="nucleotide sequence ID" value="NZ_QZCH01000009.1"/>
</dbReference>
<comment type="cofactor">
    <cofactor evidence="1">
        <name>heme b</name>
        <dbReference type="ChEBI" id="CHEBI:60344"/>
    </cofactor>
</comment>
<dbReference type="Proteomes" id="UP000283255">
    <property type="component" value="Unassembled WGS sequence"/>
</dbReference>
<dbReference type="SUPFAM" id="SSF81342">
    <property type="entry name" value="Transmembrane di-heme cytochromes"/>
    <property type="match status" value="1"/>
</dbReference>
<dbReference type="PANTHER" id="PTHR30529:SF7">
    <property type="entry name" value="CYTOCHROME B561 BACTERIAL_NI-HYDROGENASE DOMAIN-CONTAINING PROTEIN"/>
    <property type="match status" value="1"/>
</dbReference>
<dbReference type="Gene3D" id="1.20.950.20">
    <property type="entry name" value="Transmembrane di-heme cytochromes, Chain C"/>
    <property type="match status" value="1"/>
</dbReference>
<keyword evidence="10" id="KW-0408">Iron</keyword>
<evidence type="ECO:0000256" key="8">
    <source>
        <dbReference type="ARBA" id="ARBA00022982"/>
    </source>
</evidence>
<dbReference type="GO" id="GO:0009055">
    <property type="term" value="F:electron transfer activity"/>
    <property type="evidence" value="ECO:0007669"/>
    <property type="project" value="InterPro"/>
</dbReference>